<evidence type="ECO:0000256" key="1">
    <source>
        <dbReference type="SAM" id="Coils"/>
    </source>
</evidence>
<dbReference type="SUPFAM" id="SSF101283">
    <property type="entry name" value="GRIP domain"/>
    <property type="match status" value="1"/>
</dbReference>
<evidence type="ECO:0000313" key="4">
    <source>
        <dbReference type="EMBL" id="MXV01080.1"/>
    </source>
</evidence>
<feature type="compositionally biased region" description="Polar residues" evidence="2">
    <location>
        <begin position="519"/>
        <end position="532"/>
    </location>
</feature>
<feature type="region of interest" description="Disordered" evidence="2">
    <location>
        <begin position="420"/>
        <end position="439"/>
    </location>
</feature>
<feature type="compositionally biased region" description="Basic and acidic residues" evidence="2">
    <location>
        <begin position="420"/>
        <end position="435"/>
    </location>
</feature>
<dbReference type="GO" id="GO:0005794">
    <property type="term" value="C:Golgi apparatus"/>
    <property type="evidence" value="ECO:0007669"/>
    <property type="project" value="TreeGrafter"/>
</dbReference>
<proteinExistence type="predicted"/>
<feature type="region of interest" description="Disordered" evidence="2">
    <location>
        <begin position="781"/>
        <end position="805"/>
    </location>
</feature>
<feature type="coiled-coil region" evidence="1">
    <location>
        <begin position="1429"/>
        <end position="1578"/>
    </location>
</feature>
<dbReference type="PANTHER" id="PTHR19327">
    <property type="entry name" value="GOLGIN"/>
    <property type="match status" value="1"/>
</dbReference>
<feature type="coiled-coil region" evidence="1">
    <location>
        <begin position="289"/>
        <end position="316"/>
    </location>
</feature>
<dbReference type="Pfam" id="PF01465">
    <property type="entry name" value="GRIP"/>
    <property type="match status" value="1"/>
</dbReference>
<dbReference type="SMART" id="SM00755">
    <property type="entry name" value="Grip"/>
    <property type="match status" value="1"/>
</dbReference>
<dbReference type="PROSITE" id="PS50913">
    <property type="entry name" value="GRIP"/>
    <property type="match status" value="1"/>
</dbReference>
<keyword evidence="1" id="KW-0175">Coiled coil</keyword>
<dbReference type="Gene3D" id="1.10.220.60">
    <property type="entry name" value="GRIP domain"/>
    <property type="match status" value="1"/>
</dbReference>
<sequence length="1735" mass="197459">MFKRLKEKIVEEVKQAPIRFPQFPGQTEGDDSTSSQHDLINFGESNGQSPQQSGTASGSQQASHASADQFSITEDDDDALSSGANTPLKEKDALGFEEVSFSDDRAGPSPPRASFGDRDGAAILPLYRSPEGPQYVPQSDIESEVEEAHQGIDLDAVSKEQLFAAFQKTHARVHKYKGKYAEVVKAYRALDSEKEKIKKILTESQDKALRRIGELREQAQLEQQAKAHLEENLRCILEEKEEMIKVLETKVNLLKAGVNATDRVENIPDVAVPGGGGLLSSPTARDEDAAHYKEKVRRLEALISKCKDTIKNNRERTTQLIQEKDSLTKALELRTTELQQVQEKEAEVQAGLRNELLSLREEAEESKRRQEETAMAMAETKRNMHEELELKETLLAQAQGALQATQDASEALRTQLEESRAALAQKEREHEESRSSLEQQLTSLERTLEEERKTSLQELSRGKAAALSLMKQECEKKIQAAEHNWVQKLEASEKEYHRRISEKENELCKVAKKLSELNSITEESEEQVNSSEDLAATPESQRDSLLADIEQYKNVKVKLEQTVKELKEELEDARARLQGEVEAAVERTAREWELKTQELISQHQAELSAVRAKADDMTQSQSEQSNEVAVLRQQLESLAASHAEAIQDSRRKLEEESEQRLVAAAERHAKEVSDAAKHTEETLTPVIRDLQTKLEKALQETVQKGEDNAKLVNCHREEMEATMCKLQEAQQKEAQLSSHLASLQEQADQERVKFSEQYRALQIDLSETRLLLEQKEAEYEAERTNHNSSLSQLSEQLREAKKRSQDLEKEIYSMRATTTDAQEVAERHQKELQDLRDILEKEKSRLEKQIEELKEEADRREETLHAETEGSQRLHLRISELETESNSLLEKHASATEECRKLSSRLKEQGELLAEAENEVDRSRKALDAEVKNVELLNARVTELEAHKSLIEAQLSSLLKHSDDLSSQLKTKDQLLADATTRADERQKALSAEEAKAEQLGARITELEEQNSSVLEQHRSIMEQLNQLSSKLKAKEDSLAEAEQRTKQLDMELRTLRAEQLVLAEQAQTLNSSRETVLKEREELENSIRGEVETLSHEKKELENRLAALEDDKRAAEQDRDNLYSNHALLQMEFQELSSTSRVQKEYLAELRNELEMAQSEREALESSVESLAGSERSLNQRNESLEKELHTATATLNELKRLLSTAEEERDSLAAEYGAARDQLRAMQVTQEEQLVEMFKERETFQRALGDLEALHGGVLKEKGAAEARLEELRSRLSQDEASLETRRKEEEDARREERERLETEVKQLREELATKKEEILSTKEALSTLQSDHKVQVDSLQERIQNLESSYLTQLSETNAGTEQQLAEMARAFEDKATALQSEWALQRQGYASEIEQLKEELRIRTTQLDESLLVAEQRASTVSIQLQETLRKMAEVEEDRLRLVDRERSLEAAGEEAEARMRRLEAANEEARQRVLELEAAIVDKEEKLLSEMKQAAHSFSAQMEETEAEHRQSVSDTIDRAEQLENRLAAEHQRDMEAMEAEMAEKVAALEEVHKHYQGILRKKEEEFKALQREVGQAPAVDGVEHSGWDEEWAKVDEEEWNLSSADHSPTHKTAPRNAADKCLQHTQQIEALKSAVGKYQDEINDLRCILGSRQNNNANLTEKNSVKLPEPTEYEYLRNILFEYMMGKETVTLSKVIAAVLKFSDEQKTLISQREEAKQVQGPDSGHMKS</sequence>
<dbReference type="SUPFAM" id="SSF57997">
    <property type="entry name" value="Tropomyosin"/>
    <property type="match status" value="1"/>
</dbReference>
<name>A0A6B0VFZ0_IXORI</name>
<feature type="region of interest" description="Disordered" evidence="2">
    <location>
        <begin position="1275"/>
        <end position="1302"/>
    </location>
</feature>
<dbReference type="Gene3D" id="1.10.287.1490">
    <property type="match status" value="1"/>
</dbReference>
<feature type="region of interest" description="Disordered" evidence="2">
    <location>
        <begin position="100"/>
        <end position="119"/>
    </location>
</feature>
<protein>
    <submittedName>
        <fullName evidence="4">Putative myosin class ii heavy chain</fullName>
    </submittedName>
</protein>
<reference evidence="4" key="1">
    <citation type="submission" date="2019-12" db="EMBL/GenBank/DDBJ databases">
        <title>An insight into the sialome of adult female Ixodes ricinus ticks feeding for 6 days.</title>
        <authorList>
            <person name="Perner J."/>
            <person name="Ribeiro J.M.C."/>
        </authorList>
    </citation>
    <scope>NUCLEOTIDE SEQUENCE</scope>
    <source>
        <strain evidence="4">Semi-engorged</strain>
        <tissue evidence="4">Salivary glands</tissue>
    </source>
</reference>
<organism evidence="4">
    <name type="scientific">Ixodes ricinus</name>
    <name type="common">Common tick</name>
    <name type="synonym">Acarus ricinus</name>
    <dbReference type="NCBI Taxonomy" id="34613"/>
    <lineage>
        <taxon>Eukaryota</taxon>
        <taxon>Metazoa</taxon>
        <taxon>Ecdysozoa</taxon>
        <taxon>Arthropoda</taxon>
        <taxon>Chelicerata</taxon>
        <taxon>Arachnida</taxon>
        <taxon>Acari</taxon>
        <taxon>Parasitiformes</taxon>
        <taxon>Ixodida</taxon>
        <taxon>Ixodoidea</taxon>
        <taxon>Ixodidae</taxon>
        <taxon>Ixodinae</taxon>
        <taxon>Ixodes</taxon>
    </lineage>
</organism>
<dbReference type="InterPro" id="IPR000237">
    <property type="entry name" value="GRIP_dom"/>
</dbReference>
<feature type="region of interest" description="Disordered" evidence="2">
    <location>
        <begin position="13"/>
        <end position="93"/>
    </location>
</feature>
<feature type="coiled-coil region" evidence="1">
    <location>
        <begin position="212"/>
        <end position="257"/>
    </location>
</feature>
<dbReference type="GO" id="GO:0031267">
    <property type="term" value="F:small GTPase binding"/>
    <property type="evidence" value="ECO:0007669"/>
    <property type="project" value="TreeGrafter"/>
</dbReference>
<feature type="region of interest" description="Disordered" evidence="2">
    <location>
        <begin position="519"/>
        <end position="541"/>
    </location>
</feature>
<accession>A0A6B0VFZ0</accession>
<feature type="compositionally biased region" description="Basic and acidic residues" evidence="2">
    <location>
        <begin position="796"/>
        <end position="805"/>
    </location>
</feature>
<dbReference type="PANTHER" id="PTHR19327:SF0">
    <property type="entry name" value="GOLGIN SUBFAMILY A MEMBER 4"/>
    <property type="match status" value="1"/>
</dbReference>
<feature type="domain" description="GRIP" evidence="3">
    <location>
        <begin position="1672"/>
        <end position="1719"/>
    </location>
</feature>
<dbReference type="EMBL" id="GIFC01018996">
    <property type="protein sequence ID" value="MXV01080.1"/>
    <property type="molecule type" value="Transcribed_RNA"/>
</dbReference>
<feature type="coiled-coil region" evidence="1">
    <location>
        <begin position="542"/>
        <end position="587"/>
    </location>
</feature>
<evidence type="ECO:0000256" key="2">
    <source>
        <dbReference type="SAM" id="MobiDB-lite"/>
    </source>
</evidence>
<feature type="compositionally biased region" description="Polar residues" evidence="2">
    <location>
        <begin position="32"/>
        <end position="46"/>
    </location>
</feature>
<feature type="compositionally biased region" description="Low complexity" evidence="2">
    <location>
        <begin position="47"/>
        <end position="69"/>
    </location>
</feature>
<evidence type="ECO:0000259" key="3">
    <source>
        <dbReference type="PROSITE" id="PS50913"/>
    </source>
</evidence>
<feature type="region of interest" description="Disordered" evidence="2">
    <location>
        <begin position="1162"/>
        <end position="1181"/>
    </location>
</feature>
<dbReference type="GO" id="GO:0048193">
    <property type="term" value="P:Golgi vesicle transport"/>
    <property type="evidence" value="ECO:0007669"/>
    <property type="project" value="TreeGrafter"/>
</dbReference>